<dbReference type="Proteomes" id="UP000634136">
    <property type="component" value="Unassembled WGS sequence"/>
</dbReference>
<reference evidence="1" key="1">
    <citation type="submission" date="2020-09" db="EMBL/GenBank/DDBJ databases">
        <title>Genome-Enabled Discovery of Anthraquinone Biosynthesis in Senna tora.</title>
        <authorList>
            <person name="Kang S.-H."/>
            <person name="Pandey R.P."/>
            <person name="Lee C.-M."/>
            <person name="Sim J.-S."/>
            <person name="Jeong J.-T."/>
            <person name="Choi B.-S."/>
            <person name="Jung M."/>
            <person name="Ginzburg D."/>
            <person name="Zhao K."/>
            <person name="Won S.Y."/>
            <person name="Oh T.-J."/>
            <person name="Yu Y."/>
            <person name="Kim N.-H."/>
            <person name="Lee O.R."/>
            <person name="Lee T.-H."/>
            <person name="Bashyal P."/>
            <person name="Kim T.-S."/>
            <person name="Lee W.-H."/>
            <person name="Kawkins C."/>
            <person name="Kim C.-K."/>
            <person name="Kim J.S."/>
            <person name="Ahn B.O."/>
            <person name="Rhee S.Y."/>
            <person name="Sohng J.K."/>
        </authorList>
    </citation>
    <scope>NUCLEOTIDE SEQUENCE</scope>
    <source>
        <tissue evidence="1">Leaf</tissue>
    </source>
</reference>
<keyword evidence="2" id="KW-1185">Reference proteome</keyword>
<sequence>MHGEEPSGVMKEEEVSFERYIVEIPSDDEIVEDKALVQVSRPSIYIELLRVREKRSKEEEAHNGEECKKKENLVVKEGELGENLIDVPISVVNEFPEDWFVFGLKRDGAVVSSQLNNGCGGWPKAATRGP</sequence>
<proteinExistence type="predicted"/>
<protein>
    <submittedName>
        <fullName evidence="1">Uncharacterized protein</fullName>
    </submittedName>
</protein>
<comment type="caution">
    <text evidence="1">The sequence shown here is derived from an EMBL/GenBank/DDBJ whole genome shotgun (WGS) entry which is preliminary data.</text>
</comment>
<name>A0A834X9Y6_9FABA</name>
<accession>A0A834X9Y6</accession>
<evidence type="ECO:0000313" key="1">
    <source>
        <dbReference type="EMBL" id="KAF7841176.1"/>
    </source>
</evidence>
<evidence type="ECO:0000313" key="2">
    <source>
        <dbReference type="Proteomes" id="UP000634136"/>
    </source>
</evidence>
<dbReference type="AlphaFoldDB" id="A0A834X9Y6"/>
<dbReference type="EMBL" id="JAAIUW010000002">
    <property type="protein sequence ID" value="KAF7841176.1"/>
    <property type="molecule type" value="Genomic_DNA"/>
</dbReference>
<organism evidence="1 2">
    <name type="scientific">Senna tora</name>
    <dbReference type="NCBI Taxonomy" id="362788"/>
    <lineage>
        <taxon>Eukaryota</taxon>
        <taxon>Viridiplantae</taxon>
        <taxon>Streptophyta</taxon>
        <taxon>Embryophyta</taxon>
        <taxon>Tracheophyta</taxon>
        <taxon>Spermatophyta</taxon>
        <taxon>Magnoliopsida</taxon>
        <taxon>eudicotyledons</taxon>
        <taxon>Gunneridae</taxon>
        <taxon>Pentapetalae</taxon>
        <taxon>rosids</taxon>
        <taxon>fabids</taxon>
        <taxon>Fabales</taxon>
        <taxon>Fabaceae</taxon>
        <taxon>Caesalpinioideae</taxon>
        <taxon>Cassia clade</taxon>
        <taxon>Senna</taxon>
    </lineage>
</organism>
<gene>
    <name evidence="1" type="ORF">G2W53_003474</name>
</gene>